<dbReference type="RefSeq" id="WP_065997878.1">
    <property type="nucleotide sequence ID" value="NZ_MDEO01000032.1"/>
</dbReference>
<evidence type="ECO:0000313" key="1">
    <source>
        <dbReference type="EMBL" id="OCX17616.1"/>
    </source>
</evidence>
<dbReference type="Proteomes" id="UP000094412">
    <property type="component" value="Unassembled WGS sequence"/>
</dbReference>
<keyword evidence="2" id="KW-1185">Reference proteome</keyword>
<comment type="caution">
    <text evidence="1">The sequence shown here is derived from an EMBL/GenBank/DDBJ whole genome shotgun (WGS) entry which is preliminary data.</text>
</comment>
<organism evidence="1 2">
    <name type="scientific">Mesorhizobium hungaricum</name>
    <dbReference type="NCBI Taxonomy" id="1566387"/>
    <lineage>
        <taxon>Bacteria</taxon>
        <taxon>Pseudomonadati</taxon>
        <taxon>Pseudomonadota</taxon>
        <taxon>Alphaproteobacteria</taxon>
        <taxon>Hyphomicrobiales</taxon>
        <taxon>Phyllobacteriaceae</taxon>
        <taxon>Mesorhizobium</taxon>
    </lineage>
</organism>
<sequence length="69" mass="6649">MSGIPVTITNTGVPVTNMVGGVPITLVGGTAAAVKSGMIIASVPVDGTPRKVTFTVANGVVTAITTAAP</sequence>
<protein>
    <submittedName>
        <fullName evidence="1">Uncharacterized protein</fullName>
    </submittedName>
</protein>
<proteinExistence type="predicted"/>
<dbReference type="EMBL" id="MDEO01000032">
    <property type="protein sequence ID" value="OCX17616.1"/>
    <property type="molecule type" value="Genomic_DNA"/>
</dbReference>
<reference evidence="1 2" key="1">
    <citation type="submission" date="2016-08" db="EMBL/GenBank/DDBJ databases">
        <title>Whole genome sequence of Mesorhizobium sp. strain UASWS1009 isolated from industrial sewage.</title>
        <authorList>
            <person name="Crovadore J."/>
            <person name="Calmin G."/>
            <person name="Chablais R."/>
            <person name="Cochard B."/>
            <person name="Lefort F."/>
        </authorList>
    </citation>
    <scope>NUCLEOTIDE SEQUENCE [LARGE SCALE GENOMIC DNA]</scope>
    <source>
        <strain evidence="1 2">UASWS1009</strain>
    </source>
</reference>
<dbReference type="STRING" id="1566387.QV13_12735"/>
<name>A0A1C2DSN5_9HYPH</name>
<dbReference type="AlphaFoldDB" id="A0A1C2DSN5"/>
<gene>
    <name evidence="1" type="ORF">QV13_12735</name>
</gene>
<accession>A0A1C2DSN5</accession>
<evidence type="ECO:0000313" key="2">
    <source>
        <dbReference type="Proteomes" id="UP000094412"/>
    </source>
</evidence>